<protein>
    <submittedName>
        <fullName evidence="1">Uncharacterized protein</fullName>
    </submittedName>
</protein>
<dbReference type="STRING" id="2004952.A0A2C5XNY9"/>
<sequence>MTKPQIHETATLLKALFPSHPHATSDESALALHGNPAHHPQTLTIVTPCPQTATALLASAQAQGLRSNAADGRAFYVETRHGVPRCVRVFHTPDFRAVDVEGVAVLSREVVADRVASRYCAGLERGDDEAAQKRAADLLWLLSSFADEEQARALIEPLARRHPETLVLIRIAGFPISFEVSPRCDRFPVTFKASPRCDRFPRPWSSTVCVDSRAIIQNNTDEHAPSALLYRTLALVHAATRLRLLAKRARAASGAWPAPLRPRCRPGSCPGPATVVSEVPRRSLARQPSVGRSVATPARTKSHRASCWSMEIVIGRDIVLWRDSKVGLE</sequence>
<accession>A0A2C5XNY9</accession>
<name>A0A2C5XNY9_9HYPO</name>
<gene>
    <name evidence="1" type="ORF">CDD80_598</name>
</gene>
<comment type="caution">
    <text evidence="1">The sequence shown here is derived from an EMBL/GenBank/DDBJ whole genome shotgun (WGS) entry which is preliminary data.</text>
</comment>
<organism evidence="1 2">
    <name type="scientific">Ophiocordyceps camponoti-rufipedis</name>
    <dbReference type="NCBI Taxonomy" id="2004952"/>
    <lineage>
        <taxon>Eukaryota</taxon>
        <taxon>Fungi</taxon>
        <taxon>Dikarya</taxon>
        <taxon>Ascomycota</taxon>
        <taxon>Pezizomycotina</taxon>
        <taxon>Sordariomycetes</taxon>
        <taxon>Hypocreomycetidae</taxon>
        <taxon>Hypocreales</taxon>
        <taxon>Ophiocordycipitaceae</taxon>
        <taxon>Ophiocordyceps</taxon>
    </lineage>
</organism>
<evidence type="ECO:0000313" key="1">
    <source>
        <dbReference type="EMBL" id="PHH77429.1"/>
    </source>
</evidence>
<keyword evidence="2" id="KW-1185">Reference proteome</keyword>
<dbReference type="AlphaFoldDB" id="A0A2C5XNY9"/>
<proteinExistence type="predicted"/>
<dbReference type="EMBL" id="NJES01000119">
    <property type="protein sequence ID" value="PHH77429.1"/>
    <property type="molecule type" value="Genomic_DNA"/>
</dbReference>
<dbReference type="OrthoDB" id="4922598at2759"/>
<dbReference type="Proteomes" id="UP000226431">
    <property type="component" value="Unassembled WGS sequence"/>
</dbReference>
<reference evidence="1 2" key="1">
    <citation type="submission" date="2017-06" db="EMBL/GenBank/DDBJ databases">
        <title>Ant-infecting Ophiocordyceps genomes reveal a high diversity of potential behavioral manipulation genes and a possible major role for enterotoxins.</title>
        <authorList>
            <person name="De Bekker C."/>
            <person name="Evans H.C."/>
            <person name="Brachmann A."/>
            <person name="Hughes D.P."/>
        </authorList>
    </citation>
    <scope>NUCLEOTIDE SEQUENCE [LARGE SCALE GENOMIC DNA]</scope>
    <source>
        <strain evidence="1 2">Map16</strain>
    </source>
</reference>
<evidence type="ECO:0000313" key="2">
    <source>
        <dbReference type="Proteomes" id="UP000226431"/>
    </source>
</evidence>